<name>A0AAE0I6R4_9PEZI</name>
<dbReference type="Gene3D" id="3.40.140.10">
    <property type="entry name" value="Cytidine Deaminase, domain 2"/>
    <property type="match status" value="1"/>
</dbReference>
<accession>A0AAE0I6R4</accession>
<dbReference type="GO" id="GO:0006139">
    <property type="term" value="P:nucleobase-containing compound metabolic process"/>
    <property type="evidence" value="ECO:0007669"/>
    <property type="project" value="UniProtKB-ARBA"/>
</dbReference>
<dbReference type="CDD" id="cd01283">
    <property type="entry name" value="cytidine_deaminase"/>
    <property type="match status" value="1"/>
</dbReference>
<protein>
    <submittedName>
        <fullName evidence="2">Uncharacterized protein</fullName>
    </submittedName>
</protein>
<dbReference type="InterPro" id="IPR016193">
    <property type="entry name" value="Cytidine_deaminase-like"/>
</dbReference>
<dbReference type="AlphaFoldDB" id="A0AAE0I6R4"/>
<feature type="region of interest" description="Disordered" evidence="1">
    <location>
        <begin position="51"/>
        <end position="77"/>
    </location>
</feature>
<comment type="caution">
    <text evidence="2">The sequence shown here is derived from an EMBL/GenBank/DDBJ whole genome shotgun (WGS) entry which is preliminary data.</text>
</comment>
<dbReference type="GO" id="GO:0003824">
    <property type="term" value="F:catalytic activity"/>
    <property type="evidence" value="ECO:0007669"/>
    <property type="project" value="InterPro"/>
</dbReference>
<feature type="region of interest" description="Disordered" evidence="1">
    <location>
        <begin position="1"/>
        <end position="22"/>
    </location>
</feature>
<dbReference type="EMBL" id="JAUEPO010000006">
    <property type="protein sequence ID" value="KAK3319522.1"/>
    <property type="molecule type" value="Genomic_DNA"/>
</dbReference>
<keyword evidence="3" id="KW-1185">Reference proteome</keyword>
<proteinExistence type="predicted"/>
<dbReference type="SUPFAM" id="SSF53927">
    <property type="entry name" value="Cytidine deaminase-like"/>
    <property type="match status" value="1"/>
</dbReference>
<reference evidence="2" key="1">
    <citation type="journal article" date="2023" name="Mol. Phylogenet. Evol.">
        <title>Genome-scale phylogeny and comparative genomics of the fungal order Sordariales.</title>
        <authorList>
            <person name="Hensen N."/>
            <person name="Bonometti L."/>
            <person name="Westerberg I."/>
            <person name="Brannstrom I.O."/>
            <person name="Guillou S."/>
            <person name="Cros-Aarteil S."/>
            <person name="Calhoun S."/>
            <person name="Haridas S."/>
            <person name="Kuo A."/>
            <person name="Mondo S."/>
            <person name="Pangilinan J."/>
            <person name="Riley R."/>
            <person name="LaButti K."/>
            <person name="Andreopoulos B."/>
            <person name="Lipzen A."/>
            <person name="Chen C."/>
            <person name="Yan M."/>
            <person name="Daum C."/>
            <person name="Ng V."/>
            <person name="Clum A."/>
            <person name="Steindorff A."/>
            <person name="Ohm R.A."/>
            <person name="Martin F."/>
            <person name="Silar P."/>
            <person name="Natvig D.O."/>
            <person name="Lalanne C."/>
            <person name="Gautier V."/>
            <person name="Ament-Velasquez S.L."/>
            <person name="Kruys A."/>
            <person name="Hutchinson M.I."/>
            <person name="Powell A.J."/>
            <person name="Barry K."/>
            <person name="Miller A.N."/>
            <person name="Grigoriev I.V."/>
            <person name="Debuchy R."/>
            <person name="Gladieux P."/>
            <person name="Hiltunen Thoren M."/>
            <person name="Johannesson H."/>
        </authorList>
    </citation>
    <scope>NUCLEOTIDE SEQUENCE</scope>
    <source>
        <strain evidence="2">SMH4131-1</strain>
    </source>
</reference>
<dbReference type="Proteomes" id="UP001286456">
    <property type="component" value="Unassembled WGS sequence"/>
</dbReference>
<gene>
    <name evidence="2" type="ORF">B0T19DRAFT_404099</name>
</gene>
<sequence>MSFQNKLRPSLDGSQNAGLSRTSAAKATAYCSYSHFRVGAVLLTRAGAYSSGANVENNPRPAAAARRRRPSQSNLPAFIGGAARRSGLLEHCSRYGTSNHKHKTNNYGGKIFSSIWPELS</sequence>
<organism evidence="2 3">
    <name type="scientific">Cercophora scortea</name>
    <dbReference type="NCBI Taxonomy" id="314031"/>
    <lineage>
        <taxon>Eukaryota</taxon>
        <taxon>Fungi</taxon>
        <taxon>Dikarya</taxon>
        <taxon>Ascomycota</taxon>
        <taxon>Pezizomycotina</taxon>
        <taxon>Sordariomycetes</taxon>
        <taxon>Sordariomycetidae</taxon>
        <taxon>Sordariales</taxon>
        <taxon>Lasiosphaeriaceae</taxon>
        <taxon>Cercophora</taxon>
    </lineage>
</organism>
<evidence type="ECO:0000256" key="1">
    <source>
        <dbReference type="SAM" id="MobiDB-lite"/>
    </source>
</evidence>
<evidence type="ECO:0000313" key="3">
    <source>
        <dbReference type="Proteomes" id="UP001286456"/>
    </source>
</evidence>
<reference evidence="2" key="2">
    <citation type="submission" date="2023-06" db="EMBL/GenBank/DDBJ databases">
        <authorList>
            <consortium name="Lawrence Berkeley National Laboratory"/>
            <person name="Haridas S."/>
            <person name="Hensen N."/>
            <person name="Bonometti L."/>
            <person name="Westerberg I."/>
            <person name="Brannstrom I.O."/>
            <person name="Guillou S."/>
            <person name="Cros-Aarteil S."/>
            <person name="Calhoun S."/>
            <person name="Kuo A."/>
            <person name="Mondo S."/>
            <person name="Pangilinan J."/>
            <person name="Riley R."/>
            <person name="Labutti K."/>
            <person name="Andreopoulos B."/>
            <person name="Lipzen A."/>
            <person name="Chen C."/>
            <person name="Yanf M."/>
            <person name="Daum C."/>
            <person name="Ng V."/>
            <person name="Clum A."/>
            <person name="Steindorff A."/>
            <person name="Ohm R."/>
            <person name="Martin F."/>
            <person name="Silar P."/>
            <person name="Natvig D."/>
            <person name="Lalanne C."/>
            <person name="Gautier V."/>
            <person name="Ament-Velasquez S.L."/>
            <person name="Kruys A."/>
            <person name="Hutchinson M.I."/>
            <person name="Powell A.J."/>
            <person name="Barry K."/>
            <person name="Miller A.N."/>
            <person name="Grigoriev I.V."/>
            <person name="Debuchy R."/>
            <person name="Gladieux P."/>
            <person name="Thoren M.H."/>
            <person name="Johannesson H."/>
        </authorList>
    </citation>
    <scope>NUCLEOTIDE SEQUENCE</scope>
    <source>
        <strain evidence="2">SMH4131-1</strain>
    </source>
</reference>
<evidence type="ECO:0000313" key="2">
    <source>
        <dbReference type="EMBL" id="KAK3319522.1"/>
    </source>
</evidence>